<dbReference type="EMBL" id="CP132970">
    <property type="protein sequence ID" value="XBW05057.1"/>
    <property type="molecule type" value="Genomic_DNA"/>
</dbReference>
<name>A0AAU7UZ31_9NOCA</name>
<accession>A0AAU7UZ31</accession>
<protein>
    <submittedName>
        <fullName evidence="1">Uncharacterized protein</fullName>
    </submittedName>
</protein>
<sequence>MRRVRGVVMIPTDAPTTTARVVVEVRDVSYADGTAPVLASVAIEGAPMWPGGRIPFVLDAPEVPAATALSLRCHVDIVGDGTVAVGDLLSTRSIPVPVTGDVGPLTAPVDVVT</sequence>
<evidence type="ECO:0000313" key="1">
    <source>
        <dbReference type="EMBL" id="XBW05057.1"/>
    </source>
</evidence>
<proteinExistence type="predicted"/>
<dbReference type="AlphaFoldDB" id="A0AAU7UZ31"/>
<reference evidence="1" key="1">
    <citation type="submission" date="2023-08" db="EMBL/GenBank/DDBJ databases">
        <title>The novel hydrolase IpcH responsible for the initial isoprocarb degradation step in Rhodococcus sp. D-6.</title>
        <authorList>
            <person name="Zhu Q."/>
        </authorList>
    </citation>
    <scope>NUCLEOTIDE SEQUENCE</scope>
    <source>
        <strain evidence="1">D-6</strain>
    </source>
</reference>
<organism evidence="1">
    <name type="scientific">Rhodococcus sp. D-6</name>
    <dbReference type="NCBI Taxonomy" id="1387842"/>
    <lineage>
        <taxon>Bacteria</taxon>
        <taxon>Bacillati</taxon>
        <taxon>Actinomycetota</taxon>
        <taxon>Actinomycetes</taxon>
        <taxon>Mycobacteriales</taxon>
        <taxon>Nocardiaceae</taxon>
        <taxon>Rhodococcus</taxon>
    </lineage>
</organism>
<dbReference type="RefSeq" id="WP_350247172.1">
    <property type="nucleotide sequence ID" value="NZ_CP132970.1"/>
</dbReference>
<dbReference type="KEGG" id="rhox:RBB84_03540"/>
<gene>
    <name evidence="1" type="ORF">RBB84_03540</name>
</gene>